<dbReference type="Proteomes" id="UP000886998">
    <property type="component" value="Unassembled WGS sequence"/>
</dbReference>
<evidence type="ECO:0000313" key="2">
    <source>
        <dbReference type="EMBL" id="GFY52971.1"/>
    </source>
</evidence>
<feature type="region of interest" description="Disordered" evidence="1">
    <location>
        <begin position="150"/>
        <end position="169"/>
    </location>
</feature>
<feature type="region of interest" description="Disordered" evidence="1">
    <location>
        <begin position="358"/>
        <end position="386"/>
    </location>
</feature>
<comment type="caution">
    <text evidence="2">The sequence shown here is derived from an EMBL/GenBank/DDBJ whole genome shotgun (WGS) entry which is preliminary data.</text>
</comment>
<dbReference type="EMBL" id="BMAV01008988">
    <property type="protein sequence ID" value="GFY52971.1"/>
    <property type="molecule type" value="Genomic_DNA"/>
</dbReference>
<feature type="region of interest" description="Disordered" evidence="1">
    <location>
        <begin position="29"/>
        <end position="102"/>
    </location>
</feature>
<feature type="region of interest" description="Disordered" evidence="1">
    <location>
        <begin position="189"/>
        <end position="226"/>
    </location>
</feature>
<proteinExistence type="predicted"/>
<feature type="compositionally biased region" description="Low complexity" evidence="1">
    <location>
        <begin position="88"/>
        <end position="99"/>
    </location>
</feature>
<feature type="region of interest" description="Disordered" evidence="1">
    <location>
        <begin position="245"/>
        <end position="332"/>
    </location>
</feature>
<organism evidence="2 3">
    <name type="scientific">Trichonephila inaurata madagascariensis</name>
    <dbReference type="NCBI Taxonomy" id="2747483"/>
    <lineage>
        <taxon>Eukaryota</taxon>
        <taxon>Metazoa</taxon>
        <taxon>Ecdysozoa</taxon>
        <taxon>Arthropoda</taxon>
        <taxon>Chelicerata</taxon>
        <taxon>Arachnida</taxon>
        <taxon>Araneae</taxon>
        <taxon>Araneomorphae</taxon>
        <taxon>Entelegynae</taxon>
        <taxon>Araneoidea</taxon>
        <taxon>Nephilidae</taxon>
        <taxon>Trichonephila</taxon>
        <taxon>Trichonephila inaurata</taxon>
    </lineage>
</organism>
<evidence type="ECO:0000256" key="1">
    <source>
        <dbReference type="SAM" id="MobiDB-lite"/>
    </source>
</evidence>
<dbReference type="AlphaFoldDB" id="A0A8X6XH24"/>
<evidence type="ECO:0000313" key="3">
    <source>
        <dbReference type="Proteomes" id="UP000886998"/>
    </source>
</evidence>
<name>A0A8X6XH24_9ARAC</name>
<feature type="compositionally biased region" description="Basic residues" evidence="1">
    <location>
        <begin position="281"/>
        <end position="296"/>
    </location>
</feature>
<keyword evidence="3" id="KW-1185">Reference proteome</keyword>
<feature type="region of interest" description="Disordered" evidence="1">
    <location>
        <begin position="410"/>
        <end position="434"/>
    </location>
</feature>
<reference evidence="2" key="1">
    <citation type="submission" date="2020-08" db="EMBL/GenBank/DDBJ databases">
        <title>Multicomponent nature underlies the extraordinary mechanical properties of spider dragline silk.</title>
        <authorList>
            <person name="Kono N."/>
            <person name="Nakamura H."/>
            <person name="Mori M."/>
            <person name="Yoshida Y."/>
            <person name="Ohtoshi R."/>
            <person name="Malay A.D."/>
            <person name="Moran D.A.P."/>
            <person name="Tomita M."/>
            <person name="Numata K."/>
            <person name="Arakawa K."/>
        </authorList>
    </citation>
    <scope>NUCLEOTIDE SEQUENCE</scope>
</reference>
<feature type="compositionally biased region" description="Basic and acidic residues" evidence="1">
    <location>
        <begin position="59"/>
        <end position="69"/>
    </location>
</feature>
<gene>
    <name evidence="2" type="ORF">TNIN_500441</name>
</gene>
<accession>A0A8X6XH24</accession>
<sequence length="477" mass="50771">MKFDLITVLCRPLRRGGVSTWCVTRTRLSEGRPKKRPPRPHPISVDRVLHPPNRGRLRVAGERADERGRGRTRVIHGKGAGNPRRPRGPQVPGPVAGGRNQRAPRHVQRDQPAFMPAGCKGSADVGGWVALDGGGRPGLKFVRRAHRRPEAAGARPFSSTGRQGPSARWTVKRVPGPVAFGVAREGGAQRVGGRWRRGCGQGQGARAAGRRKRVPGPIQATGGRGFDPASPVAVRCPACQLSRGAPSRALRGRGPRQARAPRTTGGGWAGQAPPRGARGAGRGRRGGRIARGRRAGGRGGSCHFCQSQAPWERRREPPGGGGPSRRGGRCLPDVSPGLCQGQAAMSLARVRGLRGAAIHPGAGRSGGPVPELGQQKAPEPLGGRPWSRATSSRVCWVAPFRAKAPRLGQWAKRPRGDPQRRRAVGKGPRWGPGSACSGCRAAGRAHRRKKVSWARGAARHGCPGFAQRASSQGWWFW</sequence>
<protein>
    <submittedName>
        <fullName evidence="2">Uncharacterized protein</fullName>
    </submittedName>
</protein>